<gene>
    <name evidence="5" type="ORF">H9824_10180</name>
</gene>
<keyword evidence="1" id="KW-0805">Transcription regulation</keyword>
<dbReference type="Proteomes" id="UP000886851">
    <property type="component" value="Unassembled WGS sequence"/>
</dbReference>
<dbReference type="GO" id="GO:0003700">
    <property type="term" value="F:DNA-binding transcription factor activity"/>
    <property type="evidence" value="ECO:0007669"/>
    <property type="project" value="InterPro"/>
</dbReference>
<reference evidence="5" key="2">
    <citation type="submission" date="2021-04" db="EMBL/GenBank/DDBJ databases">
        <authorList>
            <person name="Gilroy R."/>
        </authorList>
    </citation>
    <scope>NUCLEOTIDE SEQUENCE</scope>
    <source>
        <strain evidence="5">Gambia2-208</strain>
    </source>
</reference>
<organism evidence="5 6">
    <name type="scientific">Candidatus Bacteroides pullicola</name>
    <dbReference type="NCBI Taxonomy" id="2838475"/>
    <lineage>
        <taxon>Bacteria</taxon>
        <taxon>Pseudomonadati</taxon>
        <taxon>Bacteroidota</taxon>
        <taxon>Bacteroidia</taxon>
        <taxon>Bacteroidales</taxon>
        <taxon>Bacteroidaceae</taxon>
        <taxon>Bacteroides</taxon>
    </lineage>
</organism>
<dbReference type="PROSITE" id="PS01124">
    <property type="entry name" value="HTH_ARAC_FAMILY_2"/>
    <property type="match status" value="1"/>
</dbReference>
<dbReference type="Pfam" id="PF12833">
    <property type="entry name" value="HTH_18"/>
    <property type="match status" value="1"/>
</dbReference>
<sequence length="294" mass="34056">MEENTINLNNNTGNWAVYSDERIAFVENLQNLERVEPMKLEHFLMMVCLRGQATVNIEGKTYEIRPHDALICHPNIILGKSSASMDLDFRCICLSKDYLQQLSVITPDNTWDVMMFLEKSPVLALTPDEVKGFCLYYDLMRSRLMGSPRRHRKELVDALLAAFLYEFSDVLDRYADFRQQPYSAGSNVFRNFLSLLSSSYPKSRSVSYYADKLCLTPKYLSTVCKEVSGETASELINRYVVKDIDFLLKQRGRSIKEICNELEFPNLSFFGRYVKKHLGLSPKQYREKVLGKER</sequence>
<evidence type="ECO:0000256" key="3">
    <source>
        <dbReference type="ARBA" id="ARBA00023163"/>
    </source>
</evidence>
<dbReference type="EMBL" id="DXCV01000065">
    <property type="protein sequence ID" value="HIY89054.1"/>
    <property type="molecule type" value="Genomic_DNA"/>
</dbReference>
<reference evidence="5" key="1">
    <citation type="journal article" date="2021" name="PeerJ">
        <title>Extensive microbial diversity within the chicken gut microbiome revealed by metagenomics and culture.</title>
        <authorList>
            <person name="Gilroy R."/>
            <person name="Ravi A."/>
            <person name="Getino M."/>
            <person name="Pursley I."/>
            <person name="Horton D.L."/>
            <person name="Alikhan N.F."/>
            <person name="Baker D."/>
            <person name="Gharbi K."/>
            <person name="Hall N."/>
            <person name="Watson M."/>
            <person name="Adriaenssens E.M."/>
            <person name="Foster-Nyarko E."/>
            <person name="Jarju S."/>
            <person name="Secka A."/>
            <person name="Antonio M."/>
            <person name="Oren A."/>
            <person name="Chaudhuri R.R."/>
            <person name="La Ragione R."/>
            <person name="Hildebrand F."/>
            <person name="Pallen M.J."/>
        </authorList>
    </citation>
    <scope>NUCLEOTIDE SEQUENCE</scope>
    <source>
        <strain evidence="5">Gambia2-208</strain>
    </source>
</reference>
<evidence type="ECO:0000256" key="1">
    <source>
        <dbReference type="ARBA" id="ARBA00023015"/>
    </source>
</evidence>
<feature type="domain" description="HTH araC/xylS-type" evidence="4">
    <location>
        <begin position="190"/>
        <end position="288"/>
    </location>
</feature>
<keyword evidence="2" id="KW-0238">DNA-binding</keyword>
<dbReference type="PANTHER" id="PTHR43280:SF32">
    <property type="entry name" value="TRANSCRIPTIONAL REGULATORY PROTEIN"/>
    <property type="match status" value="1"/>
</dbReference>
<accession>A0A9D1ZIN7</accession>
<dbReference type="PANTHER" id="PTHR43280">
    <property type="entry name" value="ARAC-FAMILY TRANSCRIPTIONAL REGULATOR"/>
    <property type="match status" value="1"/>
</dbReference>
<dbReference type="SUPFAM" id="SSF46689">
    <property type="entry name" value="Homeodomain-like"/>
    <property type="match status" value="1"/>
</dbReference>
<evidence type="ECO:0000259" key="4">
    <source>
        <dbReference type="PROSITE" id="PS01124"/>
    </source>
</evidence>
<evidence type="ECO:0000313" key="6">
    <source>
        <dbReference type="Proteomes" id="UP000886851"/>
    </source>
</evidence>
<dbReference type="GO" id="GO:0043565">
    <property type="term" value="F:sequence-specific DNA binding"/>
    <property type="evidence" value="ECO:0007669"/>
    <property type="project" value="InterPro"/>
</dbReference>
<dbReference type="SMART" id="SM00342">
    <property type="entry name" value="HTH_ARAC"/>
    <property type="match status" value="1"/>
</dbReference>
<evidence type="ECO:0000313" key="5">
    <source>
        <dbReference type="EMBL" id="HIY89054.1"/>
    </source>
</evidence>
<dbReference type="InterPro" id="IPR037923">
    <property type="entry name" value="HTH-like"/>
</dbReference>
<dbReference type="Pfam" id="PF02311">
    <property type="entry name" value="AraC_binding"/>
    <property type="match status" value="1"/>
</dbReference>
<dbReference type="Gene3D" id="1.10.10.60">
    <property type="entry name" value="Homeodomain-like"/>
    <property type="match status" value="1"/>
</dbReference>
<protein>
    <submittedName>
        <fullName evidence="5">Helix-turn-helix transcriptional regulator</fullName>
    </submittedName>
</protein>
<dbReference type="InterPro" id="IPR009057">
    <property type="entry name" value="Homeodomain-like_sf"/>
</dbReference>
<evidence type="ECO:0000256" key="2">
    <source>
        <dbReference type="ARBA" id="ARBA00023125"/>
    </source>
</evidence>
<keyword evidence="3" id="KW-0804">Transcription</keyword>
<dbReference type="InterPro" id="IPR018060">
    <property type="entry name" value="HTH_AraC"/>
</dbReference>
<dbReference type="SUPFAM" id="SSF51215">
    <property type="entry name" value="Regulatory protein AraC"/>
    <property type="match status" value="1"/>
</dbReference>
<comment type="caution">
    <text evidence="5">The sequence shown here is derived from an EMBL/GenBank/DDBJ whole genome shotgun (WGS) entry which is preliminary data.</text>
</comment>
<name>A0A9D1ZIN7_9BACE</name>
<dbReference type="AlphaFoldDB" id="A0A9D1ZIN7"/>
<proteinExistence type="predicted"/>
<dbReference type="InterPro" id="IPR003313">
    <property type="entry name" value="AraC-bd"/>
</dbReference>